<gene>
    <name evidence="1" type="ORF">SAY87_006964</name>
</gene>
<reference evidence="1 2" key="1">
    <citation type="journal article" date="2023" name="Hortic Res">
        <title>Pangenome of water caltrop reveals structural variations and asymmetric subgenome divergence after allopolyploidization.</title>
        <authorList>
            <person name="Zhang X."/>
            <person name="Chen Y."/>
            <person name="Wang L."/>
            <person name="Yuan Y."/>
            <person name="Fang M."/>
            <person name="Shi L."/>
            <person name="Lu R."/>
            <person name="Comes H.P."/>
            <person name="Ma Y."/>
            <person name="Chen Y."/>
            <person name="Huang G."/>
            <person name="Zhou Y."/>
            <person name="Zheng Z."/>
            <person name="Qiu Y."/>
        </authorList>
    </citation>
    <scope>NUCLEOTIDE SEQUENCE [LARGE SCALE GENOMIC DNA]</scope>
    <source>
        <tissue evidence="1">Roots</tissue>
    </source>
</reference>
<name>A0AAN7K0H1_9MYRT</name>
<dbReference type="Proteomes" id="UP001345219">
    <property type="component" value="Chromosome 6"/>
</dbReference>
<protein>
    <submittedName>
        <fullName evidence="1">Uncharacterized protein</fullName>
    </submittedName>
</protein>
<keyword evidence="2" id="KW-1185">Reference proteome</keyword>
<accession>A0AAN7K0H1</accession>
<evidence type="ECO:0000313" key="2">
    <source>
        <dbReference type="Proteomes" id="UP001345219"/>
    </source>
</evidence>
<sequence length="88" mass="9926">MELKLSYDICHQTDLQVVLVIDDAVLALMLGPRFHCNVDRNRSDQWVGTLFVCFLFQGLIKPGSRKIHGLVMLRKLGPVLARNAASDF</sequence>
<organism evidence="1 2">
    <name type="scientific">Trapa incisa</name>
    <dbReference type="NCBI Taxonomy" id="236973"/>
    <lineage>
        <taxon>Eukaryota</taxon>
        <taxon>Viridiplantae</taxon>
        <taxon>Streptophyta</taxon>
        <taxon>Embryophyta</taxon>
        <taxon>Tracheophyta</taxon>
        <taxon>Spermatophyta</taxon>
        <taxon>Magnoliopsida</taxon>
        <taxon>eudicotyledons</taxon>
        <taxon>Gunneridae</taxon>
        <taxon>Pentapetalae</taxon>
        <taxon>rosids</taxon>
        <taxon>malvids</taxon>
        <taxon>Myrtales</taxon>
        <taxon>Lythraceae</taxon>
        <taxon>Trapa</taxon>
    </lineage>
</organism>
<dbReference type="EMBL" id="JAXIOK010000013">
    <property type="protein sequence ID" value="KAK4756837.1"/>
    <property type="molecule type" value="Genomic_DNA"/>
</dbReference>
<proteinExistence type="predicted"/>
<comment type="caution">
    <text evidence="1">The sequence shown here is derived from an EMBL/GenBank/DDBJ whole genome shotgun (WGS) entry which is preliminary data.</text>
</comment>
<dbReference type="AlphaFoldDB" id="A0AAN7K0H1"/>
<evidence type="ECO:0000313" key="1">
    <source>
        <dbReference type="EMBL" id="KAK4756837.1"/>
    </source>
</evidence>